<name>A0A147F9K0_MICTE</name>
<reference evidence="3 4" key="1">
    <citation type="journal article" date="2016" name="Front. Microbiol.">
        <title>Genomic Resource of Rice Seed Associated Bacteria.</title>
        <authorList>
            <person name="Midha S."/>
            <person name="Bansal K."/>
            <person name="Sharma S."/>
            <person name="Kumar N."/>
            <person name="Patil P.P."/>
            <person name="Chaudhry V."/>
            <person name="Patil P.B."/>
        </authorList>
    </citation>
    <scope>NUCLEOTIDE SEQUENCE [LARGE SCALE GENOMIC DNA]</scope>
    <source>
        <strain evidence="3 4">RSA3</strain>
    </source>
</reference>
<evidence type="ECO:0000256" key="1">
    <source>
        <dbReference type="SAM" id="Coils"/>
    </source>
</evidence>
<protein>
    <submittedName>
        <fullName evidence="3">Transposase</fullName>
    </submittedName>
</protein>
<dbReference type="PATRIC" id="fig|2033.7.peg.1739"/>
<feature type="compositionally biased region" description="Basic and acidic residues" evidence="2">
    <location>
        <begin position="181"/>
        <end position="191"/>
    </location>
</feature>
<keyword evidence="1" id="KW-0175">Coiled coil</keyword>
<dbReference type="AlphaFoldDB" id="A0A147F9K0"/>
<gene>
    <name evidence="3" type="ORF">RSA3_05700</name>
</gene>
<accession>A0A147F9K0</accession>
<comment type="caution">
    <text evidence="3">The sequence shown here is derived from an EMBL/GenBank/DDBJ whole genome shotgun (WGS) entry which is preliminary data.</text>
</comment>
<feature type="region of interest" description="Disordered" evidence="2">
    <location>
        <begin position="172"/>
        <end position="191"/>
    </location>
</feature>
<evidence type="ECO:0000256" key="2">
    <source>
        <dbReference type="SAM" id="MobiDB-lite"/>
    </source>
</evidence>
<dbReference type="Proteomes" id="UP000072189">
    <property type="component" value="Unassembled WGS sequence"/>
</dbReference>
<feature type="coiled-coil region" evidence="1">
    <location>
        <begin position="72"/>
        <end position="99"/>
    </location>
</feature>
<dbReference type="EMBL" id="LDRV01000031">
    <property type="protein sequence ID" value="KTS13244.1"/>
    <property type="molecule type" value="Genomic_DNA"/>
</dbReference>
<organism evidence="3 4">
    <name type="scientific">Microbacterium testaceum</name>
    <name type="common">Aureobacterium testaceum</name>
    <name type="synonym">Brevibacterium testaceum</name>
    <dbReference type="NCBI Taxonomy" id="2033"/>
    <lineage>
        <taxon>Bacteria</taxon>
        <taxon>Bacillati</taxon>
        <taxon>Actinomycetota</taxon>
        <taxon>Actinomycetes</taxon>
        <taxon>Micrococcales</taxon>
        <taxon>Microbacteriaceae</taxon>
        <taxon>Microbacterium</taxon>
    </lineage>
</organism>
<sequence>MTGAARSDDDALVDGAAADLLALPPARFTAARAERAAAAAGPVGRRIAKLRKPTVAAWAVNLLVRDGRLGEAVELSRALQEAQDDLDAAELARLGKQRRQLVAALARRAGELAAEAGTPLSAAMAESVEKTVNAAVVDPEVAAAVLTGRLVSPIDLATLDAGGLGDAVAGSVPQGVAASPPRDDLAARRARKAAERAVREAERAHADAARESAAADRRLATARERADRARERVEGLRADLARAEADAADADAVVGQRESEHKEAAAAARVAQRAVERAETARAEGTDA</sequence>
<evidence type="ECO:0000313" key="4">
    <source>
        <dbReference type="Proteomes" id="UP000072189"/>
    </source>
</evidence>
<dbReference type="RefSeq" id="WP_058613629.1">
    <property type="nucleotide sequence ID" value="NZ_LDRV01000031.1"/>
</dbReference>
<evidence type="ECO:0000313" key="3">
    <source>
        <dbReference type="EMBL" id="KTS13244.1"/>
    </source>
</evidence>
<proteinExistence type="predicted"/>